<name>A0ABD1WQD6_9LAMI</name>
<dbReference type="EMBL" id="JBFOLJ010000002">
    <property type="protein sequence ID" value="KAL2551906.1"/>
    <property type="molecule type" value="Genomic_DNA"/>
</dbReference>
<dbReference type="Proteomes" id="UP001604277">
    <property type="component" value="Unassembled WGS sequence"/>
</dbReference>
<accession>A0ABD1WQD6</accession>
<gene>
    <name evidence="1" type="ORF">Fot_05525</name>
</gene>
<proteinExistence type="predicted"/>
<reference evidence="2" key="1">
    <citation type="submission" date="2024-07" db="EMBL/GenBank/DDBJ databases">
        <title>Two chromosome-level genome assemblies of Korean endemic species Abeliophyllum distichum and Forsythia ovata (Oleaceae).</title>
        <authorList>
            <person name="Jang H."/>
        </authorList>
    </citation>
    <scope>NUCLEOTIDE SEQUENCE [LARGE SCALE GENOMIC DNA]</scope>
</reference>
<keyword evidence="2" id="KW-1185">Reference proteome</keyword>
<comment type="caution">
    <text evidence="1">The sequence shown here is derived from an EMBL/GenBank/DDBJ whole genome shotgun (WGS) entry which is preliminary data.</text>
</comment>
<dbReference type="AlphaFoldDB" id="A0ABD1WQD6"/>
<organism evidence="1 2">
    <name type="scientific">Forsythia ovata</name>
    <dbReference type="NCBI Taxonomy" id="205694"/>
    <lineage>
        <taxon>Eukaryota</taxon>
        <taxon>Viridiplantae</taxon>
        <taxon>Streptophyta</taxon>
        <taxon>Embryophyta</taxon>
        <taxon>Tracheophyta</taxon>
        <taxon>Spermatophyta</taxon>
        <taxon>Magnoliopsida</taxon>
        <taxon>eudicotyledons</taxon>
        <taxon>Gunneridae</taxon>
        <taxon>Pentapetalae</taxon>
        <taxon>asterids</taxon>
        <taxon>lamiids</taxon>
        <taxon>Lamiales</taxon>
        <taxon>Oleaceae</taxon>
        <taxon>Forsythieae</taxon>
        <taxon>Forsythia</taxon>
    </lineage>
</organism>
<sequence>MVKPLNCACRIPHMKIDRIPNYQNRDFPVTTKVQTLQQTNQINFLNALTLQEFSAIAGECVHLRPLLNALAIMYAKLATKLIRAPHCSQFGFSRYFQQRIGLALWYPLSMNLQQLSILGRMLKVVHDEAKS</sequence>
<protein>
    <submittedName>
        <fullName evidence="1">Uncharacterized protein</fullName>
    </submittedName>
</protein>
<evidence type="ECO:0000313" key="1">
    <source>
        <dbReference type="EMBL" id="KAL2551906.1"/>
    </source>
</evidence>
<evidence type="ECO:0000313" key="2">
    <source>
        <dbReference type="Proteomes" id="UP001604277"/>
    </source>
</evidence>